<protein>
    <recommendedName>
        <fullName evidence="4">EF-hand domain-containing protein</fullName>
    </recommendedName>
</protein>
<evidence type="ECO:0008006" key="4">
    <source>
        <dbReference type="Google" id="ProtNLM"/>
    </source>
</evidence>
<dbReference type="Proteomes" id="UP001194580">
    <property type="component" value="Unassembled WGS sequence"/>
</dbReference>
<name>A0AAD4H595_9FUNG</name>
<accession>A0AAD4H595</accession>
<dbReference type="EMBL" id="JAAAIL010001195">
    <property type="protein sequence ID" value="KAG0271232.1"/>
    <property type="molecule type" value="Genomic_DNA"/>
</dbReference>
<evidence type="ECO:0000313" key="3">
    <source>
        <dbReference type="Proteomes" id="UP001194580"/>
    </source>
</evidence>
<dbReference type="SUPFAM" id="SSF47473">
    <property type="entry name" value="EF-hand"/>
    <property type="match status" value="1"/>
</dbReference>
<evidence type="ECO:0000256" key="1">
    <source>
        <dbReference type="SAM" id="MobiDB-lite"/>
    </source>
</evidence>
<organism evidence="2 3">
    <name type="scientific">Linnemannia exigua</name>
    <dbReference type="NCBI Taxonomy" id="604196"/>
    <lineage>
        <taxon>Eukaryota</taxon>
        <taxon>Fungi</taxon>
        <taxon>Fungi incertae sedis</taxon>
        <taxon>Mucoromycota</taxon>
        <taxon>Mortierellomycotina</taxon>
        <taxon>Mortierellomycetes</taxon>
        <taxon>Mortierellales</taxon>
        <taxon>Mortierellaceae</taxon>
        <taxon>Linnemannia</taxon>
    </lineage>
</organism>
<sequence length="67" mass="7231">MASFGGPITRDNTGTVRRREITLTTREKQVYGQLWAAADTDQSGFITGVDAVPFFAKSGLSPQILGQ</sequence>
<dbReference type="Gene3D" id="1.10.238.10">
    <property type="entry name" value="EF-hand"/>
    <property type="match status" value="1"/>
</dbReference>
<evidence type="ECO:0000313" key="2">
    <source>
        <dbReference type="EMBL" id="KAG0271232.1"/>
    </source>
</evidence>
<comment type="caution">
    <text evidence="2">The sequence shown here is derived from an EMBL/GenBank/DDBJ whole genome shotgun (WGS) entry which is preliminary data.</text>
</comment>
<proteinExistence type="predicted"/>
<dbReference type="AlphaFoldDB" id="A0AAD4H595"/>
<keyword evidence="3" id="KW-1185">Reference proteome</keyword>
<feature type="region of interest" description="Disordered" evidence="1">
    <location>
        <begin position="1"/>
        <end position="20"/>
    </location>
</feature>
<feature type="non-terminal residue" evidence="2">
    <location>
        <position position="67"/>
    </location>
</feature>
<gene>
    <name evidence="2" type="ORF">BGZ95_000974</name>
</gene>
<reference evidence="2" key="1">
    <citation type="journal article" date="2020" name="Fungal Divers.">
        <title>Resolving the Mortierellaceae phylogeny through synthesis of multi-gene phylogenetics and phylogenomics.</title>
        <authorList>
            <person name="Vandepol N."/>
            <person name="Liber J."/>
            <person name="Desiro A."/>
            <person name="Na H."/>
            <person name="Kennedy M."/>
            <person name="Barry K."/>
            <person name="Grigoriev I.V."/>
            <person name="Miller A.N."/>
            <person name="O'Donnell K."/>
            <person name="Stajich J.E."/>
            <person name="Bonito G."/>
        </authorList>
    </citation>
    <scope>NUCLEOTIDE SEQUENCE</scope>
    <source>
        <strain evidence="2">NRRL 28262</strain>
    </source>
</reference>
<dbReference type="InterPro" id="IPR011992">
    <property type="entry name" value="EF-hand-dom_pair"/>
</dbReference>